<evidence type="ECO:0000313" key="2">
    <source>
        <dbReference type="EMBL" id="KAF5653561.1"/>
    </source>
</evidence>
<evidence type="ECO:0000256" key="1">
    <source>
        <dbReference type="SAM" id="MobiDB-lite"/>
    </source>
</evidence>
<comment type="caution">
    <text evidence="2">The sequence shown here is derived from an EMBL/GenBank/DDBJ whole genome shotgun (WGS) entry which is preliminary data.</text>
</comment>
<sequence>MHFRPFAQAPSFSAARFGARPKAQREVQGSQRKPVPHRTAPIPVPLPRYPLHSPAQSAKVDYENSFTFLNNQLRLL</sequence>
<gene>
    <name evidence="2" type="ORF">FHETE_11390</name>
</gene>
<feature type="region of interest" description="Disordered" evidence="1">
    <location>
        <begin position="1"/>
        <end position="50"/>
    </location>
</feature>
<protein>
    <submittedName>
        <fullName evidence="2">Uncharacterized protein</fullName>
    </submittedName>
</protein>
<dbReference type="AlphaFoldDB" id="A0A8H5SI98"/>
<feature type="non-terminal residue" evidence="2">
    <location>
        <position position="76"/>
    </location>
</feature>
<name>A0A8H5SI98_FUSHE</name>
<proteinExistence type="predicted"/>
<organism evidence="2 3">
    <name type="scientific">Fusarium heterosporum</name>
    <dbReference type="NCBI Taxonomy" id="42747"/>
    <lineage>
        <taxon>Eukaryota</taxon>
        <taxon>Fungi</taxon>
        <taxon>Dikarya</taxon>
        <taxon>Ascomycota</taxon>
        <taxon>Pezizomycotina</taxon>
        <taxon>Sordariomycetes</taxon>
        <taxon>Hypocreomycetidae</taxon>
        <taxon>Hypocreales</taxon>
        <taxon>Nectriaceae</taxon>
        <taxon>Fusarium</taxon>
        <taxon>Fusarium heterosporum species complex</taxon>
    </lineage>
</organism>
<dbReference type="EMBL" id="JAAGWQ010000599">
    <property type="protein sequence ID" value="KAF5653561.1"/>
    <property type="molecule type" value="Genomic_DNA"/>
</dbReference>
<dbReference type="Proteomes" id="UP000567885">
    <property type="component" value="Unassembled WGS sequence"/>
</dbReference>
<keyword evidence="3" id="KW-1185">Reference proteome</keyword>
<accession>A0A8H5SI98</accession>
<reference evidence="2 3" key="1">
    <citation type="submission" date="2020-05" db="EMBL/GenBank/DDBJ databases">
        <title>Identification and distribution of gene clusters putatively required for synthesis of sphingolipid metabolism inhibitors in phylogenetically diverse species of the filamentous fungus Fusarium.</title>
        <authorList>
            <person name="Kim H.-S."/>
            <person name="Busman M."/>
            <person name="Brown D.W."/>
            <person name="Divon H."/>
            <person name="Uhlig S."/>
            <person name="Proctor R.H."/>
        </authorList>
    </citation>
    <scope>NUCLEOTIDE SEQUENCE [LARGE SCALE GENOMIC DNA]</scope>
    <source>
        <strain evidence="2 3">NRRL 20693</strain>
    </source>
</reference>
<evidence type="ECO:0000313" key="3">
    <source>
        <dbReference type="Proteomes" id="UP000567885"/>
    </source>
</evidence>